<sequence>MESRGFGASRKRTYLIELKMTPIDYLALGIIFLALALYLGLKFF</sequence>
<evidence type="ECO:0000256" key="1">
    <source>
        <dbReference type="SAM" id="Phobius"/>
    </source>
</evidence>
<evidence type="ECO:0008006" key="4">
    <source>
        <dbReference type="Google" id="ProtNLM"/>
    </source>
</evidence>
<keyword evidence="3" id="KW-1185">Reference proteome</keyword>
<evidence type="ECO:0000313" key="2">
    <source>
        <dbReference type="EMBL" id="AAL80190.1"/>
    </source>
</evidence>
<keyword evidence="1" id="KW-0812">Transmembrane</keyword>
<dbReference type="PATRIC" id="fig|186497.12.peg.70"/>
<gene>
    <name evidence="2" type="ordered locus">PF0066</name>
</gene>
<proteinExistence type="predicted"/>
<dbReference type="AlphaFoldDB" id="Q8U4L5"/>
<feature type="transmembrane region" description="Helical" evidence="1">
    <location>
        <begin position="21"/>
        <end position="41"/>
    </location>
</feature>
<organism evidence="2 3">
    <name type="scientific">Pyrococcus furiosus (strain ATCC 43587 / DSM 3638 / JCM 8422 / Vc1)</name>
    <dbReference type="NCBI Taxonomy" id="186497"/>
    <lineage>
        <taxon>Archaea</taxon>
        <taxon>Methanobacteriati</taxon>
        <taxon>Methanobacteriota</taxon>
        <taxon>Thermococci</taxon>
        <taxon>Thermococcales</taxon>
        <taxon>Thermococcaceae</taxon>
        <taxon>Pyrococcus</taxon>
    </lineage>
</organism>
<accession>Q8U4L5</accession>
<dbReference type="Proteomes" id="UP000001013">
    <property type="component" value="Chromosome"/>
</dbReference>
<evidence type="ECO:0000313" key="3">
    <source>
        <dbReference type="Proteomes" id="UP000001013"/>
    </source>
</evidence>
<protein>
    <recommendedName>
        <fullName evidence="4">Preprotein translocase subunit Sec61beta</fullName>
    </recommendedName>
</protein>
<dbReference type="HOGENOM" id="CLU_3210890_0_0_2"/>
<keyword evidence="1" id="KW-1133">Transmembrane helix</keyword>
<dbReference type="KEGG" id="pfu:PF0066"/>
<reference evidence="2 3" key="1">
    <citation type="journal article" date="1999" name="Genetics">
        <title>Divergence of the hyperthermophilic archaea Pyrococcus furiosus and P. horikoshii inferred from complete genomic sequences.</title>
        <authorList>
            <person name="Maeder D.L."/>
            <person name="Weiss R.B."/>
            <person name="Dunn D.M."/>
            <person name="Cherry J.L."/>
            <person name="Gonzalez J.M."/>
            <person name="DiRuggiero J."/>
            <person name="Robb F.T."/>
        </authorList>
    </citation>
    <scope>NUCLEOTIDE SEQUENCE [LARGE SCALE GENOMIC DNA]</scope>
    <source>
        <strain evidence="3">ATCC 43587 / DSM 3638 / JCM 8422 / Vc1</strain>
    </source>
</reference>
<dbReference type="EMBL" id="AE009950">
    <property type="protein sequence ID" value="AAL80190.1"/>
    <property type="molecule type" value="Genomic_DNA"/>
</dbReference>
<dbReference type="STRING" id="186497.PF0066"/>
<dbReference type="eggNOG" id="arCOG02250">
    <property type="taxonomic scope" value="Archaea"/>
</dbReference>
<dbReference type="PaxDb" id="186497-PF0066"/>
<name>Q8U4L5_PYRFU</name>
<keyword evidence="1" id="KW-0472">Membrane</keyword>